<dbReference type="EMBL" id="JAESND010000001">
    <property type="protein sequence ID" value="MBM3114878.1"/>
    <property type="molecule type" value="Genomic_DNA"/>
</dbReference>
<keyword evidence="1" id="KW-0732">Signal</keyword>
<organism evidence="2 3">
    <name type="scientific">Jeongeupia naejangsanensis</name>
    <dbReference type="NCBI Taxonomy" id="613195"/>
    <lineage>
        <taxon>Bacteria</taxon>
        <taxon>Pseudomonadati</taxon>
        <taxon>Pseudomonadota</taxon>
        <taxon>Betaproteobacteria</taxon>
        <taxon>Neisseriales</taxon>
        <taxon>Chitinibacteraceae</taxon>
        <taxon>Jeongeupia</taxon>
    </lineage>
</organism>
<feature type="chain" id="PRO_5046463677" evidence="1">
    <location>
        <begin position="27"/>
        <end position="220"/>
    </location>
</feature>
<evidence type="ECO:0000256" key="1">
    <source>
        <dbReference type="SAM" id="SignalP"/>
    </source>
</evidence>
<sequence>MKALLKLAACLSVVLLVAGCATPKRAAQDYTAFKQSKPRSILVLPPLNESPDVAASYGMLSQMTFPLAEAGYYVLPVALVNETFKQNGLSLPAEMHDASPAKLKDIFGADAALYVTVTKYGTSYVVLDSITTVAAKARLVDLRTGDVLWTGSASAASNEQSNNASNGLLGMLITAAIKQIANNVTDATFPIAGLASVRMLSAGGPNGLLYGPHSPKYGTD</sequence>
<dbReference type="RefSeq" id="WP_203536540.1">
    <property type="nucleotide sequence ID" value="NZ_JAESND010000001.1"/>
</dbReference>
<evidence type="ECO:0000313" key="3">
    <source>
        <dbReference type="Proteomes" id="UP000809431"/>
    </source>
</evidence>
<dbReference type="InterPro" id="IPR008517">
    <property type="entry name" value="GNA1162-like"/>
</dbReference>
<dbReference type="Pfam" id="PF05643">
    <property type="entry name" value="GNA1162-like"/>
    <property type="match status" value="1"/>
</dbReference>
<gene>
    <name evidence="2" type="ORF">JMJ54_03455</name>
</gene>
<proteinExistence type="predicted"/>
<accession>A0ABS2BIF7</accession>
<feature type="signal peptide" evidence="1">
    <location>
        <begin position="1"/>
        <end position="26"/>
    </location>
</feature>
<dbReference type="PROSITE" id="PS51257">
    <property type="entry name" value="PROKAR_LIPOPROTEIN"/>
    <property type="match status" value="1"/>
</dbReference>
<dbReference type="Gene3D" id="3.40.50.10610">
    <property type="entry name" value="ABC-type transport auxiliary lipoprotein component"/>
    <property type="match status" value="1"/>
</dbReference>
<dbReference type="Proteomes" id="UP000809431">
    <property type="component" value="Unassembled WGS sequence"/>
</dbReference>
<evidence type="ECO:0000313" key="2">
    <source>
        <dbReference type="EMBL" id="MBM3114878.1"/>
    </source>
</evidence>
<comment type="caution">
    <text evidence="2">The sequence shown here is derived from an EMBL/GenBank/DDBJ whole genome shotgun (WGS) entry which is preliminary data.</text>
</comment>
<protein>
    <submittedName>
        <fullName evidence="2">DUF799 domain-containing protein</fullName>
    </submittedName>
</protein>
<reference evidence="2 3" key="1">
    <citation type="submission" date="2021-01" db="EMBL/GenBank/DDBJ databases">
        <title>Draft Genome Sequence and Polyhydroxyalkanoate Biosynthetic Potential of Jeongeupia naejangsanensis Type Strain DSM 24253.</title>
        <authorList>
            <person name="Turrini P."/>
            <person name="Artuso I."/>
            <person name="Lugli G.A."/>
            <person name="Frangipani E."/>
            <person name="Ventura M."/>
            <person name="Visca P."/>
        </authorList>
    </citation>
    <scope>NUCLEOTIDE SEQUENCE [LARGE SCALE GENOMIC DNA]</scope>
    <source>
        <strain evidence="2 3">DSM 24253</strain>
    </source>
</reference>
<keyword evidence="3" id="KW-1185">Reference proteome</keyword>
<name>A0ABS2BIF7_9NEIS</name>